<proteinExistence type="predicted"/>
<dbReference type="Gene3D" id="3.30.565.10">
    <property type="entry name" value="Histidine kinase-like ATPase, C-terminal domain"/>
    <property type="match status" value="1"/>
</dbReference>
<name>A0A9X1PM32_9BACT</name>
<dbReference type="InterPro" id="IPR036890">
    <property type="entry name" value="HATPase_C_sf"/>
</dbReference>
<dbReference type="EMBL" id="JAJTTC010000002">
    <property type="protein sequence ID" value="MCF0062459.1"/>
    <property type="molecule type" value="Genomic_DNA"/>
</dbReference>
<protein>
    <submittedName>
        <fullName evidence="1">Anti-sigma regulatory factor</fullName>
    </submittedName>
</protein>
<dbReference type="SUPFAM" id="SSF55874">
    <property type="entry name" value="ATPase domain of HSP90 chaperone/DNA topoisomerase II/histidine kinase"/>
    <property type="match status" value="1"/>
</dbReference>
<keyword evidence="2" id="KW-1185">Reference proteome</keyword>
<organism evidence="1 2">
    <name type="scientific">Dyadobacter chenwenxiniae</name>
    <dbReference type="NCBI Taxonomy" id="2906456"/>
    <lineage>
        <taxon>Bacteria</taxon>
        <taxon>Pseudomonadati</taxon>
        <taxon>Bacteroidota</taxon>
        <taxon>Cytophagia</taxon>
        <taxon>Cytophagales</taxon>
        <taxon>Spirosomataceae</taxon>
        <taxon>Dyadobacter</taxon>
    </lineage>
</organism>
<gene>
    <name evidence="1" type="ORF">LXM26_13210</name>
</gene>
<evidence type="ECO:0000313" key="1">
    <source>
        <dbReference type="EMBL" id="MCF0062459.1"/>
    </source>
</evidence>
<accession>A0A9X1PM32</accession>
<comment type="caution">
    <text evidence="1">The sequence shown here is derived from an EMBL/GenBank/DDBJ whole genome shotgun (WGS) entry which is preliminary data.</text>
</comment>
<sequence>MEQDSIRIHFTSNREEIPGILNTCLEHVVERTKASPPSADTFSKVKWVITELLTNAVKHSGTGHCTLIIKVDDGMLILEKQDLGKPLSVSEQDTGNIFTWPIESFSGKLEFQIYHNGVDSLIVRSEQGNRANFYIEELEGMEMPGLLIDTSEHFGLLIITKASDAFSYEYDLKTKANRFISLFNLKKH</sequence>
<evidence type="ECO:0000313" key="2">
    <source>
        <dbReference type="Proteomes" id="UP001139000"/>
    </source>
</evidence>
<reference evidence="1" key="1">
    <citation type="submission" date="2021-12" db="EMBL/GenBank/DDBJ databases">
        <title>Novel species in genus Dyadobacter.</title>
        <authorList>
            <person name="Ma C."/>
        </authorList>
    </citation>
    <scope>NUCLEOTIDE SEQUENCE</scope>
    <source>
        <strain evidence="1">LJ419</strain>
    </source>
</reference>
<dbReference type="RefSeq" id="WP_234655580.1">
    <property type="nucleotide sequence ID" value="NZ_CP094997.1"/>
</dbReference>
<dbReference type="Proteomes" id="UP001139000">
    <property type="component" value="Unassembled WGS sequence"/>
</dbReference>
<dbReference type="AlphaFoldDB" id="A0A9X1PM32"/>